<reference evidence="1" key="1">
    <citation type="submission" date="2021-03" db="EMBL/GenBank/DDBJ databases">
        <title>Pengzhenrongella sicca gen. nov., sp. nov., a new member of suborder Micrococcineae isolated from High-Arctic tundra soil.</title>
        <authorList>
            <person name="Peng F."/>
        </authorList>
    </citation>
    <scope>NUCLEOTIDE SEQUENCE</scope>
    <source>
        <strain evidence="1">LRZ-2</strain>
    </source>
</reference>
<protein>
    <submittedName>
        <fullName evidence="1">Uncharacterized protein</fullName>
    </submittedName>
</protein>
<accession>A0A8A4ZKR4</accession>
<organism evidence="1 2">
    <name type="scientific">Pengzhenrongella sicca</name>
    <dbReference type="NCBI Taxonomy" id="2819238"/>
    <lineage>
        <taxon>Bacteria</taxon>
        <taxon>Bacillati</taxon>
        <taxon>Actinomycetota</taxon>
        <taxon>Actinomycetes</taxon>
        <taxon>Micrococcales</taxon>
        <taxon>Pengzhenrongella</taxon>
    </lineage>
</organism>
<evidence type="ECO:0000313" key="2">
    <source>
        <dbReference type="Proteomes" id="UP000663937"/>
    </source>
</evidence>
<sequence>MQIDRFADRLDPATYAEDDEVVGVFESDPSDQDALWLSARLFRRLTGVALAYELHSLPMLGGLDPVRLNRARCESLLDEIAFVAERLDDPLAAAMAQSITDYLAVRTRRAAWDGTVMFEGD</sequence>
<gene>
    <name evidence="1" type="ORF">J4E96_09330</name>
</gene>
<keyword evidence="2" id="KW-1185">Reference proteome</keyword>
<dbReference type="RefSeq" id="WP_227425474.1">
    <property type="nucleotide sequence ID" value="NZ_CP071868.1"/>
</dbReference>
<evidence type="ECO:0000313" key="1">
    <source>
        <dbReference type="EMBL" id="QTE31096.1"/>
    </source>
</evidence>
<dbReference type="EMBL" id="CP071868">
    <property type="protein sequence ID" value="QTE31096.1"/>
    <property type="molecule type" value="Genomic_DNA"/>
</dbReference>
<dbReference type="KEGG" id="psic:J4E96_09330"/>
<dbReference type="AlphaFoldDB" id="A0A8A4ZKR4"/>
<name>A0A8A4ZKR4_9MICO</name>
<dbReference type="Proteomes" id="UP000663937">
    <property type="component" value="Chromosome"/>
</dbReference>
<proteinExistence type="predicted"/>